<evidence type="ECO:0000313" key="2">
    <source>
        <dbReference type="Proteomes" id="UP000268727"/>
    </source>
</evidence>
<dbReference type="OrthoDB" id="3402212at2"/>
<protein>
    <recommendedName>
        <fullName evidence="3">Beta-ketoacyl synthase-like protein</fullName>
    </recommendedName>
</protein>
<evidence type="ECO:0000313" key="1">
    <source>
        <dbReference type="EMBL" id="ROP34938.1"/>
    </source>
</evidence>
<dbReference type="RefSeq" id="WP_123741168.1">
    <property type="nucleotide sequence ID" value="NZ_RJKM01000001.1"/>
</dbReference>
<keyword evidence="2" id="KW-1185">Reference proteome</keyword>
<dbReference type="EMBL" id="RJKM01000001">
    <property type="protein sequence ID" value="ROP34938.1"/>
    <property type="molecule type" value="Genomic_DNA"/>
</dbReference>
<sequence>MTVSATNLQPDDIVHAPLRAHHLFRREWSASVRNPPGFSFGRLAGLAVALVDGLVQRCADAPGPALPDGSGLMLISPGYESELGDLIRGSTDPEVLTPTLFFQSVPNPVGAEAGRRHRLTGPLLMSTSADADPAPLRVQLQRWVGELCPGLVVVHCAAGVDGAVTGGWACLVTASEEV</sequence>
<gene>
    <name evidence="1" type="ORF">EDD40_0147</name>
</gene>
<evidence type="ECO:0008006" key="3">
    <source>
        <dbReference type="Google" id="ProtNLM"/>
    </source>
</evidence>
<comment type="caution">
    <text evidence="1">The sequence shown here is derived from an EMBL/GenBank/DDBJ whole genome shotgun (WGS) entry which is preliminary data.</text>
</comment>
<organism evidence="1 2">
    <name type="scientific">Saccharothrix texasensis</name>
    <dbReference type="NCBI Taxonomy" id="103734"/>
    <lineage>
        <taxon>Bacteria</taxon>
        <taxon>Bacillati</taxon>
        <taxon>Actinomycetota</taxon>
        <taxon>Actinomycetes</taxon>
        <taxon>Pseudonocardiales</taxon>
        <taxon>Pseudonocardiaceae</taxon>
        <taxon>Saccharothrix</taxon>
    </lineage>
</organism>
<dbReference type="AlphaFoldDB" id="A0A3N1GXG2"/>
<reference evidence="1 2" key="1">
    <citation type="submission" date="2018-11" db="EMBL/GenBank/DDBJ databases">
        <title>Sequencing the genomes of 1000 actinobacteria strains.</title>
        <authorList>
            <person name="Klenk H.-P."/>
        </authorList>
    </citation>
    <scope>NUCLEOTIDE SEQUENCE [LARGE SCALE GENOMIC DNA]</scope>
    <source>
        <strain evidence="1 2">DSM 44231</strain>
    </source>
</reference>
<accession>A0A3N1GXG2</accession>
<proteinExistence type="predicted"/>
<name>A0A3N1GXG2_9PSEU</name>
<dbReference type="Proteomes" id="UP000268727">
    <property type="component" value="Unassembled WGS sequence"/>
</dbReference>